<evidence type="ECO:0000259" key="10">
    <source>
        <dbReference type="PROSITE" id="PS52048"/>
    </source>
</evidence>
<dbReference type="InParanoid" id="G4TN51"/>
<dbReference type="OrthoDB" id="1924260at2759"/>
<gene>
    <name evidence="11" type="ORF">PIIN_06682</name>
</gene>
<keyword evidence="4 8" id="KW-0645">Protease</keyword>
<dbReference type="Proteomes" id="UP000007148">
    <property type="component" value="Unassembled WGS sequence"/>
</dbReference>
<evidence type="ECO:0000256" key="3">
    <source>
        <dbReference type="ARBA" id="ARBA00012759"/>
    </source>
</evidence>
<organism evidence="11 12">
    <name type="scientific">Serendipita indica (strain DSM 11827)</name>
    <name type="common">Root endophyte fungus</name>
    <name type="synonym">Piriformospora indica</name>
    <dbReference type="NCBI Taxonomy" id="1109443"/>
    <lineage>
        <taxon>Eukaryota</taxon>
        <taxon>Fungi</taxon>
        <taxon>Dikarya</taxon>
        <taxon>Basidiomycota</taxon>
        <taxon>Agaricomycotina</taxon>
        <taxon>Agaricomycetes</taxon>
        <taxon>Sebacinales</taxon>
        <taxon>Serendipitaceae</taxon>
        <taxon>Serendipita</taxon>
    </lineage>
</organism>
<feature type="site" description="Important for enzyme activity" evidence="8">
    <location>
        <position position="217"/>
    </location>
</feature>
<feature type="region of interest" description="Disordered" evidence="9">
    <location>
        <begin position="1"/>
        <end position="20"/>
    </location>
</feature>
<dbReference type="PROSITE" id="PS52048">
    <property type="entry name" value="UCH_DOMAIN"/>
    <property type="match status" value="1"/>
</dbReference>
<dbReference type="HOGENOM" id="CLU_018316_3_1_1"/>
<evidence type="ECO:0000313" key="12">
    <source>
        <dbReference type="Proteomes" id="UP000007148"/>
    </source>
</evidence>
<accession>G4TN51</accession>
<dbReference type="InterPro" id="IPR038765">
    <property type="entry name" value="Papain-like_cys_pep_sf"/>
</dbReference>
<keyword evidence="7 8" id="KW-0788">Thiol protease</keyword>
<keyword evidence="6 8" id="KW-0378">Hydrolase</keyword>
<dbReference type="GO" id="GO:0006511">
    <property type="term" value="P:ubiquitin-dependent protein catabolic process"/>
    <property type="evidence" value="ECO:0007669"/>
    <property type="project" value="UniProtKB-UniRule"/>
</dbReference>
<dbReference type="eggNOG" id="KOG2778">
    <property type="taxonomic scope" value="Eukaryota"/>
</dbReference>
<feature type="active site" description="Nucleophile" evidence="8">
    <location>
        <position position="103"/>
    </location>
</feature>
<feature type="compositionally biased region" description="Polar residues" evidence="9">
    <location>
        <begin position="1"/>
        <end position="18"/>
    </location>
</feature>
<evidence type="ECO:0000256" key="6">
    <source>
        <dbReference type="ARBA" id="ARBA00022801"/>
    </source>
</evidence>
<evidence type="ECO:0000256" key="5">
    <source>
        <dbReference type="ARBA" id="ARBA00022786"/>
    </source>
</evidence>
<dbReference type="InterPro" id="IPR001578">
    <property type="entry name" value="Peptidase_C12_UCH"/>
</dbReference>
<dbReference type="SUPFAM" id="SSF54001">
    <property type="entry name" value="Cysteine proteinases"/>
    <property type="match status" value="1"/>
</dbReference>
<dbReference type="AlphaFoldDB" id="G4TN51"/>
<dbReference type="Gene3D" id="3.40.532.10">
    <property type="entry name" value="Peptidase C12, ubiquitin carboxyl-terminal hydrolase"/>
    <property type="match status" value="1"/>
</dbReference>
<feature type="domain" description="UCH catalytic" evidence="10">
    <location>
        <begin position="21"/>
        <end position="266"/>
    </location>
</feature>
<dbReference type="InterPro" id="IPR036959">
    <property type="entry name" value="Peptidase_C12_UCH_sf"/>
</dbReference>
<evidence type="ECO:0000256" key="8">
    <source>
        <dbReference type="PROSITE-ProRule" id="PRU01393"/>
    </source>
</evidence>
<dbReference type="EC" id="3.4.19.12" evidence="3 8"/>
<evidence type="ECO:0000256" key="2">
    <source>
        <dbReference type="ARBA" id="ARBA00009326"/>
    </source>
</evidence>
<dbReference type="GO" id="GO:0004843">
    <property type="term" value="F:cysteine-type deubiquitinase activity"/>
    <property type="evidence" value="ECO:0007669"/>
    <property type="project" value="UniProtKB-UniRule"/>
</dbReference>
<name>G4TN51_SERID</name>
<protein>
    <recommendedName>
        <fullName evidence="3 8">ubiquitinyl hydrolase 1</fullName>
        <ecNumber evidence="3 8">3.4.19.12</ecNumber>
    </recommendedName>
</protein>
<dbReference type="EMBL" id="CAFZ01000181">
    <property type="protein sequence ID" value="CCA72744.1"/>
    <property type="molecule type" value="Genomic_DNA"/>
</dbReference>
<dbReference type="Pfam" id="PF01088">
    <property type="entry name" value="Peptidase_C12"/>
    <property type="match status" value="1"/>
</dbReference>
<keyword evidence="12" id="KW-1185">Reference proteome</keyword>
<evidence type="ECO:0000256" key="7">
    <source>
        <dbReference type="ARBA" id="ARBA00022807"/>
    </source>
</evidence>
<dbReference type="OMA" id="MNHGCWE"/>
<feature type="active site" description="Proton donor" evidence="8">
    <location>
        <position position="202"/>
    </location>
</feature>
<evidence type="ECO:0000313" key="11">
    <source>
        <dbReference type="EMBL" id="CCA72744.1"/>
    </source>
</evidence>
<reference evidence="11 12" key="1">
    <citation type="journal article" date="2011" name="PLoS Pathog.">
        <title>Endophytic Life Strategies Decoded by Genome and Transcriptome Analyses of the Mutualistic Root Symbiont Piriformospora indica.</title>
        <authorList>
            <person name="Zuccaro A."/>
            <person name="Lahrmann U."/>
            <person name="Guldener U."/>
            <person name="Langen G."/>
            <person name="Pfiffi S."/>
            <person name="Biedenkopf D."/>
            <person name="Wong P."/>
            <person name="Samans B."/>
            <person name="Grimm C."/>
            <person name="Basiewicz M."/>
            <person name="Murat C."/>
            <person name="Martin F."/>
            <person name="Kogel K.H."/>
        </authorList>
    </citation>
    <scope>NUCLEOTIDE SEQUENCE [LARGE SCALE GENOMIC DNA]</scope>
    <source>
        <strain evidence="11 12">DSM 11827</strain>
    </source>
</reference>
<dbReference type="GO" id="GO:0016579">
    <property type="term" value="P:protein deubiquitination"/>
    <property type="evidence" value="ECO:0007669"/>
    <property type="project" value="TreeGrafter"/>
</dbReference>
<feature type="site" description="Transition state stabilizer" evidence="8">
    <location>
        <position position="97"/>
    </location>
</feature>
<sequence length="418" mass="47140">MASNTDASNEQNEGSDLITSPWGVVESDPYVFTSMIQRLGALDLQTEELMSLDALETTTSPPLGLILCFTWTEDSYNWEDYDNEDLDPSALPWFATQLSHNSCATLAILNVLLNCDTDLGPMLSQLKEFSGDMEPVMRGLCITSSKELRDIHNSFSRPADIRASLVKTVEEVLDHHKSQSITKRKGKKKKERYVVESPDAYHFLSYVPHGTRVWEMDGLKRAPLECAELDNPGDLWTLAVLPALRSRIEALSKSGDIRFTLLAIKPSAYTVAIEEFELVKRQIGALERRLVQTHGEHWIQMVAPSAMFSRQTAFSRAWNPRIRVGFASRANDAAMQILKMSPETLLDEWAGAIGRLKSWESNVQEVIDRDMVETTEHISRTHDYDPFIQQYVSVVYNMGILQDLLEVDGLGRPRQSTA</sequence>
<evidence type="ECO:0000256" key="1">
    <source>
        <dbReference type="ARBA" id="ARBA00000707"/>
    </source>
</evidence>
<proteinExistence type="inferred from homology"/>
<evidence type="ECO:0000256" key="4">
    <source>
        <dbReference type="ARBA" id="ARBA00022670"/>
    </source>
</evidence>
<dbReference type="GO" id="GO:0005737">
    <property type="term" value="C:cytoplasm"/>
    <property type="evidence" value="ECO:0007669"/>
    <property type="project" value="TreeGrafter"/>
</dbReference>
<comment type="similarity">
    <text evidence="2 8">Belongs to the peptidase C12 family.</text>
</comment>
<comment type="caution">
    <text evidence="11">The sequence shown here is derived from an EMBL/GenBank/DDBJ whole genome shotgun (WGS) entry which is preliminary data.</text>
</comment>
<dbReference type="STRING" id="1109443.G4TN51"/>
<comment type="catalytic activity">
    <reaction evidence="1 8">
        <text>Thiol-dependent hydrolysis of ester, thioester, amide, peptide and isopeptide bonds formed by the C-terminal Gly of ubiquitin (a 76-residue protein attached to proteins as an intracellular targeting signal).</text>
        <dbReference type="EC" id="3.4.19.12"/>
    </reaction>
</comment>
<evidence type="ECO:0000256" key="9">
    <source>
        <dbReference type="SAM" id="MobiDB-lite"/>
    </source>
</evidence>
<keyword evidence="5 8" id="KW-0833">Ubl conjugation pathway</keyword>
<dbReference type="PANTHER" id="PTHR10589">
    <property type="entry name" value="UBIQUITIN CARBOXYL-TERMINAL HYDROLASE"/>
    <property type="match status" value="1"/>
</dbReference>
<dbReference type="PANTHER" id="PTHR10589:SF16">
    <property type="entry name" value="UBIQUITIN CARBOXYL-TERMINAL HYDROLASE ISOZYME L5"/>
    <property type="match status" value="1"/>
</dbReference>